<evidence type="ECO:0000259" key="1">
    <source>
        <dbReference type="Pfam" id="PF00586"/>
    </source>
</evidence>
<dbReference type="PANTHER" id="PTHR10520">
    <property type="entry name" value="TRIFUNCTIONAL PURINE BIOSYNTHETIC PROTEIN ADENOSINE-3-RELATED"/>
    <property type="match status" value="1"/>
</dbReference>
<dbReference type="GO" id="GO:0046084">
    <property type="term" value="P:adenine biosynthetic process"/>
    <property type="evidence" value="ECO:0007669"/>
    <property type="project" value="TreeGrafter"/>
</dbReference>
<proteinExistence type="predicted"/>
<dbReference type="Proteomes" id="UP001177003">
    <property type="component" value="Chromosome 4"/>
</dbReference>
<dbReference type="GO" id="GO:0004637">
    <property type="term" value="F:phosphoribosylamine-glycine ligase activity"/>
    <property type="evidence" value="ECO:0007669"/>
    <property type="project" value="TreeGrafter"/>
</dbReference>
<dbReference type="AlphaFoldDB" id="A0AA35Z0S5"/>
<dbReference type="Pfam" id="PF00586">
    <property type="entry name" value="AIRS"/>
    <property type="match status" value="1"/>
</dbReference>
<evidence type="ECO:0000313" key="2">
    <source>
        <dbReference type="EMBL" id="CAI9283327.1"/>
    </source>
</evidence>
<dbReference type="SUPFAM" id="SSF55326">
    <property type="entry name" value="PurM N-terminal domain-like"/>
    <property type="match status" value="1"/>
</dbReference>
<keyword evidence="3" id="KW-1185">Reference proteome</keyword>
<feature type="domain" description="PurM-like N-terminal" evidence="1">
    <location>
        <begin position="62"/>
        <end position="121"/>
    </location>
</feature>
<accession>A0AA35Z0S5</accession>
<protein>
    <recommendedName>
        <fullName evidence="1">PurM-like N-terminal domain-containing protein</fullName>
    </recommendedName>
</protein>
<dbReference type="GO" id="GO:0004641">
    <property type="term" value="F:phosphoribosylformylglycinamidine cyclo-ligase activity"/>
    <property type="evidence" value="ECO:0007669"/>
    <property type="project" value="InterPro"/>
</dbReference>
<name>A0AA35Z0S5_LACSI</name>
<dbReference type="InterPro" id="IPR016188">
    <property type="entry name" value="PurM-like_N"/>
</dbReference>
<dbReference type="PANTHER" id="PTHR10520:SF12">
    <property type="entry name" value="TRIFUNCTIONAL PURINE BIOSYNTHETIC PROTEIN ADENOSINE-3"/>
    <property type="match status" value="1"/>
</dbReference>
<dbReference type="GO" id="GO:0006189">
    <property type="term" value="P:'de novo' IMP biosynthetic process"/>
    <property type="evidence" value="ECO:0007669"/>
    <property type="project" value="InterPro"/>
</dbReference>
<reference evidence="2" key="1">
    <citation type="submission" date="2023-04" db="EMBL/GenBank/DDBJ databases">
        <authorList>
            <person name="Vijverberg K."/>
            <person name="Xiong W."/>
            <person name="Schranz E."/>
        </authorList>
    </citation>
    <scope>NUCLEOTIDE SEQUENCE</scope>
</reference>
<dbReference type="GO" id="GO:0005829">
    <property type="term" value="C:cytosol"/>
    <property type="evidence" value="ECO:0007669"/>
    <property type="project" value="TreeGrafter"/>
</dbReference>
<organism evidence="2 3">
    <name type="scientific">Lactuca saligna</name>
    <name type="common">Willowleaf lettuce</name>
    <dbReference type="NCBI Taxonomy" id="75948"/>
    <lineage>
        <taxon>Eukaryota</taxon>
        <taxon>Viridiplantae</taxon>
        <taxon>Streptophyta</taxon>
        <taxon>Embryophyta</taxon>
        <taxon>Tracheophyta</taxon>
        <taxon>Spermatophyta</taxon>
        <taxon>Magnoliopsida</taxon>
        <taxon>eudicotyledons</taxon>
        <taxon>Gunneridae</taxon>
        <taxon>Pentapetalae</taxon>
        <taxon>asterids</taxon>
        <taxon>campanulids</taxon>
        <taxon>Asterales</taxon>
        <taxon>Asteraceae</taxon>
        <taxon>Cichorioideae</taxon>
        <taxon>Cichorieae</taxon>
        <taxon>Lactucinae</taxon>
        <taxon>Lactuca</taxon>
    </lineage>
</organism>
<dbReference type="InterPro" id="IPR004733">
    <property type="entry name" value="PurM_cligase"/>
</dbReference>
<dbReference type="EMBL" id="OX465080">
    <property type="protein sequence ID" value="CAI9283327.1"/>
    <property type="molecule type" value="Genomic_DNA"/>
</dbReference>
<dbReference type="Gene3D" id="3.30.1330.10">
    <property type="entry name" value="PurM-like, N-terminal domain"/>
    <property type="match status" value="1"/>
</dbReference>
<dbReference type="InterPro" id="IPR036921">
    <property type="entry name" value="PurM-like_N_sf"/>
</dbReference>
<gene>
    <name evidence="2" type="ORF">LSALG_LOCUS22927</name>
</gene>
<sequence>MSKTKDSDIKLTEFGLSNFIKPGEGYSRTMRWCSVLYYGIHILYGTKLKLTLETGIHDSIRIDLVGMSENDVIISRVKPLFFLDYYATIRLHVEIVEKDIKGFVDGCQQFDCALLGGELKALMKVFSDLHGQFGDLMRLFDEYVFPSTSRDNVHMLCF</sequence>
<evidence type="ECO:0000313" key="3">
    <source>
        <dbReference type="Proteomes" id="UP001177003"/>
    </source>
</evidence>